<evidence type="ECO:0000313" key="4">
    <source>
        <dbReference type="EMBL" id="JAV58407.1"/>
    </source>
</evidence>
<dbReference type="Gene3D" id="3.30.60.20">
    <property type="match status" value="1"/>
</dbReference>
<dbReference type="SUPFAM" id="SSF57889">
    <property type="entry name" value="Cysteine-rich domain"/>
    <property type="match status" value="1"/>
</dbReference>
<dbReference type="InterPro" id="IPR001452">
    <property type="entry name" value="SH3_domain"/>
</dbReference>
<dbReference type="InterPro" id="IPR046349">
    <property type="entry name" value="C1-like_sf"/>
</dbReference>
<dbReference type="SUPFAM" id="SSF50044">
    <property type="entry name" value="SH3-domain"/>
    <property type="match status" value="1"/>
</dbReference>
<protein>
    <recommendedName>
        <fullName evidence="3">SH3 domain-containing protein</fullName>
    </recommendedName>
</protein>
<name>A0A1Y1KI17_PHOPY</name>
<organism evidence="4">
    <name type="scientific">Photinus pyralis</name>
    <name type="common">Common eastern firefly</name>
    <name type="synonym">Lampyris pyralis</name>
    <dbReference type="NCBI Taxonomy" id="7054"/>
    <lineage>
        <taxon>Eukaryota</taxon>
        <taxon>Metazoa</taxon>
        <taxon>Ecdysozoa</taxon>
        <taxon>Arthropoda</taxon>
        <taxon>Hexapoda</taxon>
        <taxon>Insecta</taxon>
        <taxon>Pterygota</taxon>
        <taxon>Neoptera</taxon>
        <taxon>Endopterygota</taxon>
        <taxon>Coleoptera</taxon>
        <taxon>Polyphaga</taxon>
        <taxon>Elateriformia</taxon>
        <taxon>Elateroidea</taxon>
        <taxon>Lampyridae</taxon>
        <taxon>Lampyrinae</taxon>
        <taxon>Photinus</taxon>
    </lineage>
</organism>
<proteinExistence type="predicted"/>
<sequence>MGEYALYKALLNSIPSANNDGALQFLKDDVFQIRVQSPFVESSSHRQGWLYAYNRRTGAEGYVPVGSVKLLGSEVNNTIHHPSALGVEALHAMPASEVRTRNGHRLGDVYFLTPILCGHCKDYVWGCGRVGVQCKGNYLEYLNLPRTTLWSARALSVS</sequence>
<evidence type="ECO:0000256" key="2">
    <source>
        <dbReference type="PROSITE-ProRule" id="PRU00192"/>
    </source>
</evidence>
<evidence type="ECO:0000259" key="3">
    <source>
        <dbReference type="PROSITE" id="PS50002"/>
    </source>
</evidence>
<dbReference type="InterPro" id="IPR036028">
    <property type="entry name" value="SH3-like_dom_sf"/>
</dbReference>
<dbReference type="EMBL" id="GEZM01087900">
    <property type="protein sequence ID" value="JAV58407.1"/>
    <property type="molecule type" value="Transcribed_RNA"/>
</dbReference>
<dbReference type="AlphaFoldDB" id="A0A1Y1KI17"/>
<dbReference type="Gene3D" id="2.30.30.40">
    <property type="entry name" value="SH3 Domains"/>
    <property type="match status" value="1"/>
</dbReference>
<dbReference type="PROSITE" id="PS50002">
    <property type="entry name" value="SH3"/>
    <property type="match status" value="1"/>
</dbReference>
<accession>A0A1Y1KI17</accession>
<feature type="domain" description="SH3" evidence="3">
    <location>
        <begin position="2"/>
        <end position="73"/>
    </location>
</feature>
<keyword evidence="1 2" id="KW-0728">SH3 domain</keyword>
<evidence type="ECO:0000256" key="1">
    <source>
        <dbReference type="ARBA" id="ARBA00022443"/>
    </source>
</evidence>
<reference evidence="4" key="1">
    <citation type="journal article" date="2016" name="Sci. Rep.">
        <title>Molecular characterization of firefly nuptial gifts: a multi-omics approach sheds light on postcopulatory sexual selection.</title>
        <authorList>
            <person name="Al-Wathiqui N."/>
            <person name="Fallon T.R."/>
            <person name="South A."/>
            <person name="Weng J.K."/>
            <person name="Lewis S.M."/>
        </authorList>
    </citation>
    <scope>NUCLEOTIDE SEQUENCE</scope>
</reference>